<dbReference type="Proteomes" id="UP001071777">
    <property type="component" value="Unassembled WGS sequence"/>
</dbReference>
<name>A0ABQ8PAX0_9CRYT</name>
<reference evidence="3" key="1">
    <citation type="submission" date="2022-10" db="EMBL/GenBank/DDBJ databases">
        <title>Adaptive evolution leads to modifications in subtelomeric GC content in a zoonotic Cryptosporidium species.</title>
        <authorList>
            <person name="Li J."/>
            <person name="Feng Y."/>
            <person name="Xiao L."/>
        </authorList>
    </citation>
    <scope>NUCLEOTIDE SEQUENCE</scope>
    <source>
        <strain evidence="3">25894</strain>
    </source>
</reference>
<feature type="coiled-coil region" evidence="1">
    <location>
        <begin position="325"/>
        <end position="553"/>
    </location>
</feature>
<proteinExistence type="predicted"/>
<sequence>MQSIIKNAFDKVSVFKDVVGNTLEEAVKSNTRDSSYVFNSGSSISSSIVNWAEKNHVSEKANNIKMSASLLVGDLATGLKGMTNNISIQNNIVSEISKYQYKSHQEKQDLDCFSGGFGSSEYIDEFYCNEYRSDLDIHSKEGAPKELNPQFLPAASKTKTSQSSKNIDLNLSDVSDNLLPEFGGLNSRFDYLNCDECESIERSNTTKSVKDGSIDTPTINYKNIEYESINIDNKQIINVGHENTNFKSPNQSIIGSVDKDHESLNGDRNLNDSTPCSSLVLGFEHPESALNANSGYGNYSPEGFEDRVNSKSSSQSNPLSVFQKISKLEDQNSSLKIELEQLQNESAELKDAVSLKTRTINLINSRISKLEIEKETMNNYIIELEKSQAQYKSKIVELEHVNINLKRNEDINKEYQNTIKSLEEKILELENSLAINEANKEELLKAYQNEISELRIKMSDFKEKESNISKPYISRIGILEHQLGEIRKRHSSELQRFEMIIDELKSKSAKYRSENEILERNLQEINSVHQEMIEKYDLRISQYKNIVDQIENSKISQLSVTKPKLEIIKDYRFSICKVSKVVIDGKAFITGEPSHHWQLTTFLKPSIISISNNPSNSSILNPLKEEIKQTLHDKKLLEDEYFSVCEQNKQIGEELIGEKQRTKLLQQQLDSMFKLINDLNIKLNESKRS</sequence>
<gene>
    <name evidence="3" type="ORF">OJ252_419</name>
</gene>
<dbReference type="EMBL" id="JAPCXB010000014">
    <property type="protein sequence ID" value="KAJ1614894.1"/>
    <property type="molecule type" value="Genomic_DNA"/>
</dbReference>
<evidence type="ECO:0000256" key="1">
    <source>
        <dbReference type="SAM" id="Coils"/>
    </source>
</evidence>
<feature type="region of interest" description="Disordered" evidence="2">
    <location>
        <begin position="292"/>
        <end position="316"/>
    </location>
</feature>
<keyword evidence="1" id="KW-0175">Coiled coil</keyword>
<evidence type="ECO:0000313" key="4">
    <source>
        <dbReference type="Proteomes" id="UP001071777"/>
    </source>
</evidence>
<evidence type="ECO:0000313" key="3">
    <source>
        <dbReference type="EMBL" id="KAJ1614894.1"/>
    </source>
</evidence>
<organism evidence="3 4">
    <name type="scientific">Cryptosporidium canis</name>
    <dbReference type="NCBI Taxonomy" id="195482"/>
    <lineage>
        <taxon>Eukaryota</taxon>
        <taxon>Sar</taxon>
        <taxon>Alveolata</taxon>
        <taxon>Apicomplexa</taxon>
        <taxon>Conoidasida</taxon>
        <taxon>Coccidia</taxon>
        <taxon>Eucoccidiorida</taxon>
        <taxon>Eimeriorina</taxon>
        <taxon>Cryptosporidiidae</taxon>
        <taxon>Cryptosporidium</taxon>
    </lineage>
</organism>
<evidence type="ECO:0008006" key="5">
    <source>
        <dbReference type="Google" id="ProtNLM"/>
    </source>
</evidence>
<keyword evidence="4" id="KW-1185">Reference proteome</keyword>
<accession>A0ABQ8PAX0</accession>
<protein>
    <recommendedName>
        <fullName evidence="5">TATA element modulatory factor 1 TATA binding domain-containing protein</fullName>
    </recommendedName>
</protein>
<comment type="caution">
    <text evidence="3">The sequence shown here is derived from an EMBL/GenBank/DDBJ whole genome shotgun (WGS) entry which is preliminary data.</text>
</comment>
<evidence type="ECO:0000256" key="2">
    <source>
        <dbReference type="SAM" id="MobiDB-lite"/>
    </source>
</evidence>